<comment type="caution">
    <text evidence="1">The sequence shown here is derived from an EMBL/GenBank/DDBJ whole genome shotgun (WGS) entry which is preliminary data.</text>
</comment>
<proteinExistence type="predicted"/>
<sequence>MDKSIYLVMNRARHLFDQQASTANNLANAGTNGFKGQVDAAQTVRLLGEGSETRQFAMAATIGTDLRAGQIQTTGRSLDVAVSGPGWLAVQTPTGEEAYTRDGGMQLAADGTLETRSGLALVGVGGPIVIPPETQVQFAADGTITAVSNDSAVRPVVLGQLKLVNIEPVELERRPDGLFRQRNGEPADADETVRIAGGALEGSNVNPTEALVQMIDVSRQFEMQMKMLRDNDSSAQRANELLRHS</sequence>
<reference evidence="1" key="1">
    <citation type="submission" date="2019-05" db="EMBL/GenBank/DDBJ databases">
        <title>Revised genome assembly of Burkholderiaceae (previously Ralstonia) sp. PBA.</title>
        <authorList>
            <person name="Gan H.M."/>
        </authorList>
    </citation>
    <scope>NUCLEOTIDE SEQUENCE</scope>
    <source>
        <strain evidence="1">PBA</strain>
    </source>
</reference>
<keyword evidence="1" id="KW-0966">Cell projection</keyword>
<evidence type="ECO:0000313" key="1">
    <source>
        <dbReference type="EMBL" id="TMS59763.1"/>
    </source>
</evidence>
<dbReference type="EMBL" id="AKCV02000004">
    <property type="protein sequence ID" value="TMS59763.1"/>
    <property type="molecule type" value="Genomic_DNA"/>
</dbReference>
<gene>
    <name evidence="1" type="ORF">MW7_001045</name>
</gene>
<organism evidence="1 2">
    <name type="scientific">Imbroritus primus</name>
    <dbReference type="NCBI Taxonomy" id="3058603"/>
    <lineage>
        <taxon>Bacteria</taxon>
        <taxon>Pseudomonadati</taxon>
        <taxon>Pseudomonadota</taxon>
        <taxon>Betaproteobacteria</taxon>
        <taxon>Burkholderiales</taxon>
        <taxon>Burkholderiaceae</taxon>
        <taxon>Imbroritus</taxon>
    </lineage>
</organism>
<keyword evidence="2" id="KW-1185">Reference proteome</keyword>
<keyword evidence="1" id="KW-0282">Flagellum</keyword>
<protein>
    <submittedName>
        <fullName evidence="1">Flagellar basal body rod protein FlgF</fullName>
    </submittedName>
</protein>
<accession>A0ACD3SW75</accession>
<evidence type="ECO:0000313" key="2">
    <source>
        <dbReference type="Proteomes" id="UP000004277"/>
    </source>
</evidence>
<name>A0ACD3SW75_9BURK</name>
<keyword evidence="1" id="KW-0969">Cilium</keyword>
<dbReference type="Proteomes" id="UP000004277">
    <property type="component" value="Unassembled WGS sequence"/>
</dbReference>